<evidence type="ECO:0000313" key="1">
    <source>
        <dbReference type="EMBL" id="TXS89732.1"/>
    </source>
</evidence>
<comment type="caution">
    <text evidence="1">The sequence shown here is derived from an EMBL/GenBank/DDBJ whole genome shotgun (WGS) entry which is preliminary data.</text>
</comment>
<protein>
    <recommendedName>
        <fullName evidence="3">MAE-28990/MAE-18760-like HEPN domain-containing protein</fullName>
    </recommendedName>
</protein>
<dbReference type="AlphaFoldDB" id="A0A5C8ZPY1"/>
<dbReference type="RefSeq" id="WP_148065590.1">
    <property type="nucleotide sequence ID" value="NZ_VRYZ01000008.1"/>
</dbReference>
<keyword evidence="2" id="KW-1185">Reference proteome</keyword>
<proteinExistence type="predicted"/>
<dbReference type="OrthoDB" id="7066938at2"/>
<accession>A0A5C8ZPY1</accession>
<evidence type="ECO:0008006" key="3">
    <source>
        <dbReference type="Google" id="ProtNLM"/>
    </source>
</evidence>
<reference evidence="1 2" key="1">
    <citation type="submission" date="2019-08" db="EMBL/GenBank/DDBJ databases">
        <title>Parahaliea maris sp. nov., isolated from the surface seawater.</title>
        <authorList>
            <person name="Liu Y."/>
        </authorList>
    </citation>
    <scope>NUCLEOTIDE SEQUENCE [LARGE SCALE GENOMIC DNA]</scope>
    <source>
        <strain evidence="1 2">S2-26</strain>
    </source>
</reference>
<organism evidence="1 2">
    <name type="scientific">Parahaliea aestuarii</name>
    <dbReference type="NCBI Taxonomy" id="1852021"/>
    <lineage>
        <taxon>Bacteria</taxon>
        <taxon>Pseudomonadati</taxon>
        <taxon>Pseudomonadota</taxon>
        <taxon>Gammaproteobacteria</taxon>
        <taxon>Cellvibrionales</taxon>
        <taxon>Halieaceae</taxon>
        <taxon>Parahaliea</taxon>
    </lineage>
</organism>
<sequence>MVAITAFLNMDINYPGIGIKPELSMLRDYLGIMEISIERVGSEYIAKEEEKNRGADQDEYRYCYLIAEEEIPRVIRNPAFVSIYSLLESSISALLKYAQEKENKTLSFREVGRGSLLSRANKYMKNILNYEFEFKNIQLEKVADIYKVRNFIVHSNGSLDDMTNDVDKPLMKCDEKFYITSTYFGRAGVTSEYLIDSFDFVESSIRDLMSYMEQKYFETGT</sequence>
<gene>
    <name evidence="1" type="ORF">FVW59_17155</name>
</gene>
<dbReference type="EMBL" id="VRYZ01000008">
    <property type="protein sequence ID" value="TXS89732.1"/>
    <property type="molecule type" value="Genomic_DNA"/>
</dbReference>
<evidence type="ECO:0000313" key="2">
    <source>
        <dbReference type="Proteomes" id="UP000321933"/>
    </source>
</evidence>
<dbReference type="Proteomes" id="UP000321933">
    <property type="component" value="Unassembled WGS sequence"/>
</dbReference>
<name>A0A5C8ZPY1_9GAMM</name>